<comment type="caution">
    <text evidence="1">The sequence shown here is derived from an EMBL/GenBank/DDBJ whole genome shotgun (WGS) entry which is preliminary data.</text>
</comment>
<accession>A0ABQ2XX33</accession>
<evidence type="ECO:0000313" key="1">
    <source>
        <dbReference type="EMBL" id="GGX39237.1"/>
    </source>
</evidence>
<protein>
    <submittedName>
        <fullName evidence="1">Uncharacterized protein</fullName>
    </submittedName>
</protein>
<gene>
    <name evidence="1" type="ORF">GCM10010946_17050</name>
</gene>
<dbReference type="EMBL" id="BMYU01000003">
    <property type="protein sequence ID" value="GGX39237.1"/>
    <property type="molecule type" value="Genomic_DNA"/>
</dbReference>
<organism evidence="1 2">
    <name type="scientific">Undibacterium squillarum</name>
    <dbReference type="NCBI Taxonomy" id="1131567"/>
    <lineage>
        <taxon>Bacteria</taxon>
        <taxon>Pseudomonadati</taxon>
        <taxon>Pseudomonadota</taxon>
        <taxon>Betaproteobacteria</taxon>
        <taxon>Burkholderiales</taxon>
        <taxon>Oxalobacteraceae</taxon>
        <taxon>Undibacterium</taxon>
    </lineage>
</organism>
<sequence length="76" mass="8476">MNMSAPDLQIDFTDGGESLEFTRQLTGLQDDISHLVSLLRTTNDSTEQRSDILSAYPQQSLSAECPAFRAKRECPQ</sequence>
<evidence type="ECO:0000313" key="2">
    <source>
        <dbReference type="Proteomes" id="UP000653343"/>
    </source>
</evidence>
<dbReference type="Proteomes" id="UP000653343">
    <property type="component" value="Unassembled WGS sequence"/>
</dbReference>
<proteinExistence type="predicted"/>
<keyword evidence="2" id="KW-1185">Reference proteome</keyword>
<reference evidence="2" key="1">
    <citation type="journal article" date="2019" name="Int. J. Syst. Evol. Microbiol.">
        <title>The Global Catalogue of Microorganisms (GCM) 10K type strain sequencing project: providing services to taxonomists for standard genome sequencing and annotation.</title>
        <authorList>
            <consortium name="The Broad Institute Genomics Platform"/>
            <consortium name="The Broad Institute Genome Sequencing Center for Infectious Disease"/>
            <person name="Wu L."/>
            <person name="Ma J."/>
        </authorList>
    </citation>
    <scope>NUCLEOTIDE SEQUENCE [LARGE SCALE GENOMIC DNA]</scope>
    <source>
        <strain evidence="2">KCTC 23917</strain>
    </source>
</reference>
<name>A0ABQ2XX33_9BURK</name>